<feature type="transmembrane region" description="Helical" evidence="1">
    <location>
        <begin position="24"/>
        <end position="45"/>
    </location>
</feature>
<keyword evidence="1" id="KW-0812">Transmembrane</keyword>
<keyword evidence="1" id="KW-1133">Transmembrane helix</keyword>
<feature type="non-terminal residue" evidence="2">
    <location>
        <position position="1"/>
    </location>
</feature>
<evidence type="ECO:0000313" key="2">
    <source>
        <dbReference type="EMBL" id="EUC39488.1"/>
    </source>
</evidence>
<gene>
    <name evidence="2" type="ORF">COCMIDRAFT_111435</name>
</gene>
<dbReference type="RefSeq" id="XP_007693992.1">
    <property type="nucleotide sequence ID" value="XM_007695802.1"/>
</dbReference>
<evidence type="ECO:0000313" key="3">
    <source>
        <dbReference type="Proteomes" id="UP000054032"/>
    </source>
</evidence>
<accession>W6YPN7</accession>
<dbReference type="GeneID" id="19119772"/>
<dbReference type="HOGENOM" id="CLU_3001891_0_0_1"/>
<keyword evidence="3" id="KW-1185">Reference proteome</keyword>
<proteinExistence type="predicted"/>
<dbReference type="Proteomes" id="UP000054032">
    <property type="component" value="Unassembled WGS sequence"/>
</dbReference>
<protein>
    <submittedName>
        <fullName evidence="2">Uncharacterized protein</fullName>
    </submittedName>
</protein>
<name>W6YPN7_COCMI</name>
<dbReference type="AlphaFoldDB" id="W6YPN7"/>
<reference evidence="2 3" key="1">
    <citation type="journal article" date="2013" name="PLoS Genet.">
        <title>Comparative genome structure, secondary metabolite, and effector coding capacity across Cochliobolus pathogens.</title>
        <authorList>
            <person name="Condon B.J."/>
            <person name="Leng Y."/>
            <person name="Wu D."/>
            <person name="Bushley K.E."/>
            <person name="Ohm R.A."/>
            <person name="Otillar R."/>
            <person name="Martin J."/>
            <person name="Schackwitz W."/>
            <person name="Grimwood J."/>
            <person name="MohdZainudin N."/>
            <person name="Xue C."/>
            <person name="Wang R."/>
            <person name="Manning V.A."/>
            <person name="Dhillon B."/>
            <person name="Tu Z.J."/>
            <person name="Steffenson B.J."/>
            <person name="Salamov A."/>
            <person name="Sun H."/>
            <person name="Lowry S."/>
            <person name="LaButti K."/>
            <person name="Han J."/>
            <person name="Copeland A."/>
            <person name="Lindquist E."/>
            <person name="Barry K."/>
            <person name="Schmutz J."/>
            <person name="Baker S.E."/>
            <person name="Ciuffetti L.M."/>
            <person name="Grigoriev I.V."/>
            <person name="Zhong S."/>
            <person name="Turgeon B.G."/>
        </authorList>
    </citation>
    <scope>NUCLEOTIDE SEQUENCE [LARGE SCALE GENOMIC DNA]</scope>
    <source>
        <strain evidence="2 3">ATCC 44560</strain>
    </source>
</reference>
<keyword evidence="1" id="KW-0472">Membrane</keyword>
<evidence type="ECO:0000256" key="1">
    <source>
        <dbReference type="SAM" id="Phobius"/>
    </source>
</evidence>
<dbReference type="EMBL" id="KI964393">
    <property type="protein sequence ID" value="EUC39488.1"/>
    <property type="molecule type" value="Genomic_DNA"/>
</dbReference>
<dbReference type="KEGG" id="bor:COCMIDRAFT_111435"/>
<organism evidence="2 3">
    <name type="scientific">Bipolaris oryzae ATCC 44560</name>
    <dbReference type="NCBI Taxonomy" id="930090"/>
    <lineage>
        <taxon>Eukaryota</taxon>
        <taxon>Fungi</taxon>
        <taxon>Dikarya</taxon>
        <taxon>Ascomycota</taxon>
        <taxon>Pezizomycotina</taxon>
        <taxon>Dothideomycetes</taxon>
        <taxon>Pleosporomycetidae</taxon>
        <taxon>Pleosporales</taxon>
        <taxon>Pleosporineae</taxon>
        <taxon>Pleosporaceae</taxon>
        <taxon>Bipolaris</taxon>
    </lineage>
</organism>
<sequence length="57" mass="6162">GLNVGTVSGKAAFSSSFKPRLIEALIDTISCNPFIVKCSLVLIIFTTDLKRRKSASF</sequence>